<dbReference type="InterPro" id="IPR030391">
    <property type="entry name" value="MeTrfase_TrmA_CS"/>
</dbReference>
<evidence type="ECO:0000256" key="6">
    <source>
        <dbReference type="SAM" id="MobiDB-lite"/>
    </source>
</evidence>
<evidence type="ECO:0000256" key="4">
    <source>
        <dbReference type="PROSITE-ProRule" id="PRU01024"/>
    </source>
</evidence>
<evidence type="ECO:0000256" key="1">
    <source>
        <dbReference type="ARBA" id="ARBA00022603"/>
    </source>
</evidence>
<dbReference type="OrthoDB" id="10250660at2759"/>
<feature type="domain" description="TRAM" evidence="7">
    <location>
        <begin position="110"/>
        <end position="174"/>
    </location>
</feature>
<proteinExistence type="inferred from homology"/>
<dbReference type="HOGENOM" id="CLU_014689_3_2_1"/>
<sequence length="608" mass="65918">MDLDTDDVGVTNRARSLSATPPPAKKARLADEDDDGHGAVAGPSSAPSTAKGGSSNQAQKGKGKKRKIRRPPPPEPGSSEDVILRDVIDLLGGEEAVKKLKAEGKDWESPLEKFQILEVVVDELSSNGEAIARVPLTISPNPWAILVPFALPGETVRVRVYANVRLHSLADLVEVVKPNEAMRDDNLVRCRYFGTCAGCQYQMLSYDTQLQLKQRVVEKAYKNFSGLPPSLVPPILPTIASPKTYGYRTKITPHFDLPPVARRKDSDDPNKLPIGFGEKGRRKVMDIEECVIATPVLNQALPGIRENVRNKLHTYKRGATLLLRDSFKRPDNDESSAVPADTNSDAPPQADSEVPADAISVKPPTATTSEQDGEAHVCITDYKATVREHVGNTRFEFPAGSFFQNNNSVLSPLVEYVRDAIFTAATPSPSTPSSLTHLVDTYCGSGLFAISLAPHFEHVAGVEISQESIASAKHNAELNSLPPPPSASPTPAIQTKTLTFLAGKSETIFSSVSHFPSQNTVIIIDPPRKGCDKLFLQQLVAFKPAKLVYVSCNVHTQARDLGMLAELMKDVGEGKETYVIESLRGFDLFPQTAHVESVAVLKLAQSDA</sequence>
<feature type="compositionally biased region" description="Polar residues" evidence="6">
    <location>
        <begin position="45"/>
        <end position="59"/>
    </location>
</feature>
<dbReference type="FunFam" id="2.40.50.140:FF:000201">
    <property type="entry name" value="TRM2p tRNA methyltransferase"/>
    <property type="match status" value="1"/>
</dbReference>
<evidence type="ECO:0000256" key="3">
    <source>
        <dbReference type="ARBA" id="ARBA00022691"/>
    </source>
</evidence>
<dbReference type="PANTHER" id="PTHR11061">
    <property type="entry name" value="RNA M5U METHYLTRANSFERASE"/>
    <property type="match status" value="1"/>
</dbReference>
<evidence type="ECO:0000259" key="7">
    <source>
        <dbReference type="PROSITE" id="PS50926"/>
    </source>
</evidence>
<dbReference type="PANTHER" id="PTHR11061:SF30">
    <property type="entry name" value="TRNA (URACIL(54)-C(5))-METHYLTRANSFERASE"/>
    <property type="match status" value="1"/>
</dbReference>
<dbReference type="Proteomes" id="UP000054248">
    <property type="component" value="Unassembled WGS sequence"/>
</dbReference>
<gene>
    <name evidence="8" type="ORF">M407DRAFT_65397</name>
</gene>
<dbReference type="PROSITE" id="PS01230">
    <property type="entry name" value="TRMA_1"/>
    <property type="match status" value="1"/>
</dbReference>
<feature type="active site" description="Nucleophile" evidence="4">
    <location>
        <position position="552"/>
    </location>
</feature>
<dbReference type="PROSITE" id="PS01231">
    <property type="entry name" value="TRMA_2"/>
    <property type="match status" value="1"/>
</dbReference>
<dbReference type="GO" id="GO:0030697">
    <property type="term" value="F:tRNA (uracil(54)-C5)-methyltransferase activity, S-adenosyl methionine-dependent"/>
    <property type="evidence" value="ECO:0007669"/>
    <property type="project" value="InterPro"/>
</dbReference>
<dbReference type="Gene3D" id="2.40.50.140">
    <property type="entry name" value="Nucleic acid-binding proteins"/>
    <property type="match status" value="1"/>
</dbReference>
<name>A0A0C3QLH6_9AGAM</name>
<dbReference type="Pfam" id="PF01938">
    <property type="entry name" value="TRAM"/>
    <property type="match status" value="1"/>
</dbReference>
<dbReference type="InterPro" id="IPR030390">
    <property type="entry name" value="MeTrfase_TrmA_AS"/>
</dbReference>
<organism evidence="8 9">
    <name type="scientific">Tulasnella calospora MUT 4182</name>
    <dbReference type="NCBI Taxonomy" id="1051891"/>
    <lineage>
        <taxon>Eukaryota</taxon>
        <taxon>Fungi</taxon>
        <taxon>Dikarya</taxon>
        <taxon>Basidiomycota</taxon>
        <taxon>Agaricomycotina</taxon>
        <taxon>Agaricomycetes</taxon>
        <taxon>Cantharellales</taxon>
        <taxon>Tulasnellaceae</taxon>
        <taxon>Tulasnella</taxon>
    </lineage>
</organism>
<protein>
    <recommendedName>
        <fullName evidence="7">TRAM domain-containing protein</fullName>
    </recommendedName>
</protein>
<feature type="region of interest" description="Disordered" evidence="6">
    <location>
        <begin position="256"/>
        <end position="277"/>
    </location>
</feature>
<dbReference type="PROSITE" id="PS51622">
    <property type="entry name" value="SAM_MT_RNA_M5U_2"/>
    <property type="match status" value="1"/>
</dbReference>
<feature type="binding site" evidence="4">
    <location>
        <position position="463"/>
    </location>
    <ligand>
        <name>S-adenosyl-L-methionine</name>
        <dbReference type="ChEBI" id="CHEBI:59789"/>
    </ligand>
</feature>
<dbReference type="InterPro" id="IPR002792">
    <property type="entry name" value="TRAM_dom"/>
</dbReference>
<comment type="similarity">
    <text evidence="4">Belongs to the class I-like SAM-binding methyltransferase superfamily. RNA M5U methyltransferase family.</text>
</comment>
<dbReference type="InterPro" id="IPR012340">
    <property type="entry name" value="NA-bd_OB-fold"/>
</dbReference>
<dbReference type="SUPFAM" id="SSF53335">
    <property type="entry name" value="S-adenosyl-L-methionine-dependent methyltransferases"/>
    <property type="match status" value="1"/>
</dbReference>
<dbReference type="SUPFAM" id="SSF50249">
    <property type="entry name" value="Nucleic acid-binding proteins"/>
    <property type="match status" value="1"/>
</dbReference>
<dbReference type="Gene3D" id="2.40.50.1070">
    <property type="match status" value="1"/>
</dbReference>
<evidence type="ECO:0000313" key="9">
    <source>
        <dbReference type="Proteomes" id="UP000054248"/>
    </source>
</evidence>
<dbReference type="AlphaFoldDB" id="A0A0C3QLH6"/>
<dbReference type="PROSITE" id="PS50926">
    <property type="entry name" value="TRAM"/>
    <property type="match status" value="1"/>
</dbReference>
<keyword evidence="2 4" id="KW-0808">Transferase</keyword>
<feature type="binding site" evidence="4">
    <location>
        <position position="442"/>
    </location>
    <ligand>
        <name>S-adenosyl-L-methionine</name>
        <dbReference type="ChEBI" id="CHEBI:59789"/>
    </ligand>
</feature>
<keyword evidence="9" id="KW-1185">Reference proteome</keyword>
<dbReference type="GO" id="GO:0008033">
    <property type="term" value="P:tRNA processing"/>
    <property type="evidence" value="ECO:0007669"/>
    <property type="project" value="InterPro"/>
</dbReference>
<feature type="active site" evidence="5">
    <location>
        <position position="552"/>
    </location>
</feature>
<dbReference type="GO" id="GO:0032259">
    <property type="term" value="P:methylation"/>
    <property type="evidence" value="ECO:0007669"/>
    <property type="project" value="UniProtKB-KW"/>
</dbReference>
<evidence type="ECO:0000256" key="5">
    <source>
        <dbReference type="PROSITE-ProRule" id="PRU10015"/>
    </source>
</evidence>
<evidence type="ECO:0000313" key="8">
    <source>
        <dbReference type="EMBL" id="KIO33610.1"/>
    </source>
</evidence>
<dbReference type="PROSITE" id="PS51687">
    <property type="entry name" value="SAM_MT_RNA_M5U"/>
    <property type="match status" value="1"/>
</dbReference>
<reference evidence="8 9" key="1">
    <citation type="submission" date="2014-04" db="EMBL/GenBank/DDBJ databases">
        <authorList>
            <consortium name="DOE Joint Genome Institute"/>
            <person name="Kuo A."/>
            <person name="Girlanda M."/>
            <person name="Perotto S."/>
            <person name="Kohler A."/>
            <person name="Nagy L.G."/>
            <person name="Floudas D."/>
            <person name="Copeland A."/>
            <person name="Barry K.W."/>
            <person name="Cichocki N."/>
            <person name="Veneault-Fourrey C."/>
            <person name="LaButti K."/>
            <person name="Lindquist E.A."/>
            <person name="Lipzen A."/>
            <person name="Lundell T."/>
            <person name="Morin E."/>
            <person name="Murat C."/>
            <person name="Sun H."/>
            <person name="Tunlid A."/>
            <person name="Henrissat B."/>
            <person name="Grigoriev I.V."/>
            <person name="Hibbett D.S."/>
            <person name="Martin F."/>
            <person name="Nordberg H.P."/>
            <person name="Cantor M.N."/>
            <person name="Hua S.X."/>
        </authorList>
    </citation>
    <scope>NUCLEOTIDE SEQUENCE [LARGE SCALE GENOMIC DNA]</scope>
    <source>
        <strain evidence="8 9">MUT 4182</strain>
    </source>
</reference>
<feature type="compositionally biased region" description="Basic residues" evidence="6">
    <location>
        <begin position="61"/>
        <end position="70"/>
    </location>
</feature>
<feature type="binding site" evidence="4">
    <location>
        <position position="404"/>
    </location>
    <ligand>
        <name>S-adenosyl-L-methionine</name>
        <dbReference type="ChEBI" id="CHEBI:59789"/>
    </ligand>
</feature>
<dbReference type="InterPro" id="IPR025795">
    <property type="entry name" value="tRNA_(uracil-5-)_MeTrfase"/>
</dbReference>
<dbReference type="Pfam" id="PF05958">
    <property type="entry name" value="tRNA_U5-meth_tr"/>
    <property type="match status" value="1"/>
</dbReference>
<dbReference type="STRING" id="1051891.A0A0C3QLH6"/>
<dbReference type="GO" id="GO:0009451">
    <property type="term" value="P:RNA modification"/>
    <property type="evidence" value="ECO:0007669"/>
    <property type="project" value="UniProtKB-ARBA"/>
</dbReference>
<keyword evidence="3 4" id="KW-0949">S-adenosyl-L-methionine</keyword>
<reference evidence="9" key="2">
    <citation type="submission" date="2015-01" db="EMBL/GenBank/DDBJ databases">
        <title>Evolutionary Origins and Diversification of the Mycorrhizal Mutualists.</title>
        <authorList>
            <consortium name="DOE Joint Genome Institute"/>
            <consortium name="Mycorrhizal Genomics Consortium"/>
            <person name="Kohler A."/>
            <person name="Kuo A."/>
            <person name="Nagy L.G."/>
            <person name="Floudas D."/>
            <person name="Copeland A."/>
            <person name="Barry K.W."/>
            <person name="Cichocki N."/>
            <person name="Veneault-Fourrey C."/>
            <person name="LaButti K."/>
            <person name="Lindquist E.A."/>
            <person name="Lipzen A."/>
            <person name="Lundell T."/>
            <person name="Morin E."/>
            <person name="Murat C."/>
            <person name="Riley R."/>
            <person name="Ohm R."/>
            <person name="Sun H."/>
            <person name="Tunlid A."/>
            <person name="Henrissat B."/>
            <person name="Grigoriev I.V."/>
            <person name="Hibbett D.S."/>
            <person name="Martin F."/>
        </authorList>
    </citation>
    <scope>NUCLEOTIDE SEQUENCE [LARGE SCALE GENOMIC DNA]</scope>
    <source>
        <strain evidence="9">MUT 4182</strain>
    </source>
</reference>
<evidence type="ECO:0000256" key="2">
    <source>
        <dbReference type="ARBA" id="ARBA00022679"/>
    </source>
</evidence>
<feature type="region of interest" description="Disordered" evidence="6">
    <location>
        <begin position="1"/>
        <end position="82"/>
    </location>
</feature>
<dbReference type="InterPro" id="IPR029063">
    <property type="entry name" value="SAM-dependent_MTases_sf"/>
</dbReference>
<dbReference type="Gene3D" id="3.40.50.150">
    <property type="entry name" value="Vaccinia Virus protein VP39"/>
    <property type="match status" value="1"/>
</dbReference>
<feature type="binding site" evidence="4">
    <location>
        <position position="525"/>
    </location>
    <ligand>
        <name>S-adenosyl-L-methionine</name>
        <dbReference type="ChEBI" id="CHEBI:59789"/>
    </ligand>
</feature>
<keyword evidence="1 4" id="KW-0489">Methyltransferase</keyword>
<feature type="region of interest" description="Disordered" evidence="6">
    <location>
        <begin position="326"/>
        <end position="373"/>
    </location>
</feature>
<dbReference type="InterPro" id="IPR010280">
    <property type="entry name" value="U5_MeTrfase_fam"/>
</dbReference>
<accession>A0A0C3QLH6</accession>
<dbReference type="EMBL" id="KN822947">
    <property type="protein sequence ID" value="KIO33610.1"/>
    <property type="molecule type" value="Genomic_DNA"/>
</dbReference>